<feature type="transmembrane region" description="Helical" evidence="1">
    <location>
        <begin position="115"/>
        <end position="136"/>
    </location>
</feature>
<name>A0A0C3BUD4_HEBCY</name>
<reference evidence="2 3" key="1">
    <citation type="submission" date="2014-04" db="EMBL/GenBank/DDBJ databases">
        <authorList>
            <consortium name="DOE Joint Genome Institute"/>
            <person name="Kuo A."/>
            <person name="Gay G."/>
            <person name="Dore J."/>
            <person name="Kohler A."/>
            <person name="Nagy L.G."/>
            <person name="Floudas D."/>
            <person name="Copeland A."/>
            <person name="Barry K.W."/>
            <person name="Cichocki N."/>
            <person name="Veneault-Fourrey C."/>
            <person name="LaButti K."/>
            <person name="Lindquist E.A."/>
            <person name="Lipzen A."/>
            <person name="Lundell T."/>
            <person name="Morin E."/>
            <person name="Murat C."/>
            <person name="Sun H."/>
            <person name="Tunlid A."/>
            <person name="Henrissat B."/>
            <person name="Grigoriev I.V."/>
            <person name="Hibbett D.S."/>
            <person name="Martin F."/>
            <person name="Nordberg H.P."/>
            <person name="Cantor M.N."/>
            <person name="Hua S.X."/>
        </authorList>
    </citation>
    <scope>NUCLEOTIDE SEQUENCE [LARGE SCALE GENOMIC DNA]</scope>
    <source>
        <strain evidence="3">h7</strain>
    </source>
</reference>
<dbReference type="EMBL" id="KN831816">
    <property type="protein sequence ID" value="KIM35669.1"/>
    <property type="molecule type" value="Genomic_DNA"/>
</dbReference>
<evidence type="ECO:0000313" key="3">
    <source>
        <dbReference type="Proteomes" id="UP000053424"/>
    </source>
</evidence>
<proteinExistence type="predicted"/>
<evidence type="ECO:0000256" key="1">
    <source>
        <dbReference type="SAM" id="Phobius"/>
    </source>
</evidence>
<reference evidence="3" key="2">
    <citation type="submission" date="2015-01" db="EMBL/GenBank/DDBJ databases">
        <title>Evolutionary Origins and Diversification of the Mycorrhizal Mutualists.</title>
        <authorList>
            <consortium name="DOE Joint Genome Institute"/>
            <consortium name="Mycorrhizal Genomics Consortium"/>
            <person name="Kohler A."/>
            <person name="Kuo A."/>
            <person name="Nagy L.G."/>
            <person name="Floudas D."/>
            <person name="Copeland A."/>
            <person name="Barry K.W."/>
            <person name="Cichocki N."/>
            <person name="Veneault-Fourrey C."/>
            <person name="LaButti K."/>
            <person name="Lindquist E.A."/>
            <person name="Lipzen A."/>
            <person name="Lundell T."/>
            <person name="Morin E."/>
            <person name="Murat C."/>
            <person name="Riley R."/>
            <person name="Ohm R."/>
            <person name="Sun H."/>
            <person name="Tunlid A."/>
            <person name="Henrissat B."/>
            <person name="Grigoriev I.V."/>
            <person name="Hibbett D.S."/>
            <person name="Martin F."/>
        </authorList>
    </citation>
    <scope>NUCLEOTIDE SEQUENCE [LARGE SCALE GENOMIC DNA]</scope>
    <source>
        <strain evidence="3">h7</strain>
    </source>
</reference>
<dbReference type="AlphaFoldDB" id="A0A0C3BUD4"/>
<keyword evidence="1" id="KW-0812">Transmembrane</keyword>
<organism evidence="2 3">
    <name type="scientific">Hebeloma cylindrosporum</name>
    <dbReference type="NCBI Taxonomy" id="76867"/>
    <lineage>
        <taxon>Eukaryota</taxon>
        <taxon>Fungi</taxon>
        <taxon>Dikarya</taxon>
        <taxon>Basidiomycota</taxon>
        <taxon>Agaricomycotina</taxon>
        <taxon>Agaricomycetes</taxon>
        <taxon>Agaricomycetidae</taxon>
        <taxon>Agaricales</taxon>
        <taxon>Agaricineae</taxon>
        <taxon>Hymenogastraceae</taxon>
        <taxon>Hebeloma</taxon>
    </lineage>
</organism>
<accession>A0A0C3BUD4</accession>
<keyword evidence="1" id="KW-1133">Transmembrane helix</keyword>
<dbReference type="Proteomes" id="UP000053424">
    <property type="component" value="Unassembled WGS sequence"/>
</dbReference>
<evidence type="ECO:0000313" key="2">
    <source>
        <dbReference type="EMBL" id="KIM35669.1"/>
    </source>
</evidence>
<keyword evidence="1" id="KW-0472">Membrane</keyword>
<sequence length="201" mass="24158">MIPPDCASCIRYPFIPTVLIAFTLIILIHFIIVIHLFDRNPPPTIPWDQPFPHPSTMIPATPAIVFSLGCDTPHSRSLFFYSFFTFTRDSHTHTHTHFERRIHSFNPSIHFPLNFFFFCWPGFFFPFPFSFSYNYITYYTISTEILSYFHFSFPCYIYGFRFFFFTYLVHFFSPWCPAFLYIYLSVRTVLDFFCARTRFSR</sequence>
<feature type="transmembrane region" description="Helical" evidence="1">
    <location>
        <begin position="148"/>
        <end position="172"/>
    </location>
</feature>
<feature type="transmembrane region" description="Helical" evidence="1">
    <location>
        <begin position="12"/>
        <end position="37"/>
    </location>
</feature>
<protein>
    <submittedName>
        <fullName evidence="2">Uncharacterized protein</fullName>
    </submittedName>
</protein>
<keyword evidence="3" id="KW-1185">Reference proteome</keyword>
<dbReference type="HOGENOM" id="CLU_1360556_0_0_1"/>
<gene>
    <name evidence="2" type="ORF">M413DRAFT_326710</name>
</gene>